<dbReference type="SUPFAM" id="SSF158622">
    <property type="entry name" value="YheA/YmcA-like"/>
    <property type="match status" value="1"/>
</dbReference>
<dbReference type="PIRSF" id="PIRSF021287">
    <property type="entry name" value="Biofilm_formation_YmcA"/>
    <property type="match status" value="1"/>
</dbReference>
<comment type="caution">
    <text evidence="1">The sequence shown here is derived from an EMBL/GenBank/DDBJ whole genome shotgun (WGS) entry which is preliminary data.</text>
</comment>
<evidence type="ECO:0000313" key="1">
    <source>
        <dbReference type="EMBL" id="EFU74616.1"/>
    </source>
</evidence>
<dbReference type="InterPro" id="IPR023378">
    <property type="entry name" value="YheA/YmcA-like_dom_sf"/>
</dbReference>
<dbReference type="InterPro" id="IPR052767">
    <property type="entry name" value="Bact_com_dev_regulator"/>
</dbReference>
<protein>
    <recommendedName>
        <fullName evidence="3">Cell fate regulator YmcA, YheA/YmcA/DUF963 family (Controls sporulation, competence, biofilm development)</fullName>
    </recommendedName>
</protein>
<dbReference type="InterPro" id="IPR010368">
    <property type="entry name" value="Com_YlbF"/>
</dbReference>
<dbReference type="PANTHER" id="PTHR38448:SF1">
    <property type="entry name" value="YLBF FAMILY REGULATOR"/>
    <property type="match status" value="1"/>
</dbReference>
<dbReference type="eggNOG" id="COG4550">
    <property type="taxonomic scope" value="Bacteria"/>
</dbReference>
<dbReference type="PATRIC" id="fig|888064.11.peg.1819"/>
<dbReference type="Proteomes" id="UP000010296">
    <property type="component" value="Unassembled WGS sequence"/>
</dbReference>
<evidence type="ECO:0000313" key="2">
    <source>
        <dbReference type="Proteomes" id="UP000010296"/>
    </source>
</evidence>
<dbReference type="Gene3D" id="1.20.1500.10">
    <property type="entry name" value="YheA/YmcA-like"/>
    <property type="match status" value="1"/>
</dbReference>
<proteinExistence type="predicted"/>
<reference evidence="1 2" key="1">
    <citation type="submission" date="2010-12" db="EMBL/GenBank/DDBJ databases">
        <authorList>
            <person name="Muzny D."/>
            <person name="Qin X."/>
            <person name="Deng J."/>
            <person name="Jiang H."/>
            <person name="Liu Y."/>
            <person name="Qu J."/>
            <person name="Song X.-Z."/>
            <person name="Zhang L."/>
            <person name="Thornton R."/>
            <person name="Coyle M."/>
            <person name="Francisco L."/>
            <person name="Jackson L."/>
            <person name="Javaid M."/>
            <person name="Korchina V."/>
            <person name="Kovar C."/>
            <person name="Mata R."/>
            <person name="Mathew T."/>
            <person name="Ngo R."/>
            <person name="Nguyen L."/>
            <person name="Nguyen N."/>
            <person name="Okwuonu G."/>
            <person name="Ongeri F."/>
            <person name="Pham C."/>
            <person name="Simmons D."/>
            <person name="Wilczek-Boney K."/>
            <person name="Hale W."/>
            <person name="Jakkamsetti A."/>
            <person name="Pham P."/>
            <person name="Ruth R."/>
            <person name="San Lucas F."/>
            <person name="Warren J."/>
            <person name="Zhang J."/>
            <person name="Zhao Z."/>
            <person name="Zhou C."/>
            <person name="Zhu D."/>
            <person name="Lee S."/>
            <person name="Bess C."/>
            <person name="Blankenburg K."/>
            <person name="Forbes L."/>
            <person name="Fu Q."/>
            <person name="Gubbala S."/>
            <person name="Hirani K."/>
            <person name="Jayaseelan J.C."/>
            <person name="Lara F."/>
            <person name="Munidasa M."/>
            <person name="Palculict T."/>
            <person name="Patil S."/>
            <person name="Pu L.-L."/>
            <person name="Saada N."/>
            <person name="Tang L."/>
            <person name="Weissenberger G."/>
            <person name="Zhu Y."/>
            <person name="Hemphill L."/>
            <person name="Shang Y."/>
            <person name="Youmans B."/>
            <person name="Ayvaz T."/>
            <person name="Ross M."/>
            <person name="Santibanez J."/>
            <person name="Aqrawi P."/>
            <person name="Gross S."/>
            <person name="Joshi V."/>
            <person name="Fowler G."/>
            <person name="Nazareth L."/>
            <person name="Reid J."/>
            <person name="Worley K."/>
            <person name="Petrosino J."/>
            <person name="Highlander S."/>
            <person name="Gibbs R."/>
        </authorList>
    </citation>
    <scope>NUCLEOTIDE SEQUENCE [LARGE SCALE GENOMIC DNA]</scope>
    <source>
        <strain evidence="2">DSM 15952 / CCUG 50447 / LMG 22039 / TP 1.5</strain>
    </source>
</reference>
<gene>
    <name evidence="1" type="ORF">HMPREF9088_0544</name>
</gene>
<dbReference type="Pfam" id="PF06133">
    <property type="entry name" value="Com_YlbF"/>
    <property type="match status" value="1"/>
</dbReference>
<keyword evidence="2" id="KW-1185">Reference proteome</keyword>
<dbReference type="OrthoDB" id="2167788at2"/>
<dbReference type="InterPro" id="IPR016783">
    <property type="entry name" value="Biofilm_formation_YmcA"/>
</dbReference>
<organism evidence="1 2">
    <name type="scientific">Enterococcus italicus (strain DSM 15952 / CCUG 50447 / LMG 22039 / TP 1.5)</name>
    <dbReference type="NCBI Taxonomy" id="888064"/>
    <lineage>
        <taxon>Bacteria</taxon>
        <taxon>Bacillati</taxon>
        <taxon>Bacillota</taxon>
        <taxon>Bacilli</taxon>
        <taxon>Lactobacillales</taxon>
        <taxon>Enterococcaceae</taxon>
        <taxon>Enterococcus</taxon>
    </lineage>
</organism>
<name>E6LDV4_ENTI1</name>
<dbReference type="EMBL" id="AEPV01000020">
    <property type="protein sequence ID" value="EFU74616.1"/>
    <property type="molecule type" value="Genomic_DNA"/>
</dbReference>
<dbReference type="AlphaFoldDB" id="E6LDV4"/>
<accession>E6LDV4</accession>
<evidence type="ECO:0008006" key="3">
    <source>
        <dbReference type="Google" id="ProtNLM"/>
    </source>
</evidence>
<sequence length="125" mass="14472">MIEDQKIQLSLEQLNQLLADYPAIKEFQEIQKQAKKNPRLLALEEEIKQAQKEAVQFAHYGKPEAEKEAIRKIDALTQEYNQHPVVQLYRESLAQANELLQYVTQTIQKNVNQAIEEGTKHASED</sequence>
<dbReference type="HOGENOM" id="CLU_141458_0_0_9"/>
<dbReference type="STRING" id="888064.HMPREF9088_0544"/>
<dbReference type="RefSeq" id="WP_007207565.1">
    <property type="nucleotide sequence ID" value="NZ_GL622241.1"/>
</dbReference>
<dbReference type="PANTHER" id="PTHR38448">
    <property type="entry name" value="REGULATORY PROTEIN YLBF-RELATED"/>
    <property type="match status" value="1"/>
</dbReference>